<comment type="caution">
    <text evidence="1">The sequence shown here is derived from an EMBL/GenBank/DDBJ whole genome shotgun (WGS) entry which is preliminary data.</text>
</comment>
<gene>
    <name evidence="1" type="ORF">LCGC14_0476430</name>
</gene>
<proteinExistence type="predicted"/>
<sequence>MPLVEFKMARKLITAVLSEQELKKLRMKSFPERNKIIQDGIARHQKVRLEKIRKEKNRKDFIF</sequence>
<dbReference type="EMBL" id="LAZR01000513">
    <property type="protein sequence ID" value="KKN65940.1"/>
    <property type="molecule type" value="Genomic_DNA"/>
</dbReference>
<protein>
    <submittedName>
        <fullName evidence="1">Uncharacterized protein</fullName>
    </submittedName>
</protein>
<accession>A0A0F9SAL7</accession>
<organism evidence="1">
    <name type="scientific">marine sediment metagenome</name>
    <dbReference type="NCBI Taxonomy" id="412755"/>
    <lineage>
        <taxon>unclassified sequences</taxon>
        <taxon>metagenomes</taxon>
        <taxon>ecological metagenomes</taxon>
    </lineage>
</organism>
<reference evidence="1" key="1">
    <citation type="journal article" date="2015" name="Nature">
        <title>Complex archaea that bridge the gap between prokaryotes and eukaryotes.</title>
        <authorList>
            <person name="Spang A."/>
            <person name="Saw J.H."/>
            <person name="Jorgensen S.L."/>
            <person name="Zaremba-Niedzwiedzka K."/>
            <person name="Martijn J."/>
            <person name="Lind A.E."/>
            <person name="van Eijk R."/>
            <person name="Schleper C."/>
            <person name="Guy L."/>
            <person name="Ettema T.J."/>
        </authorList>
    </citation>
    <scope>NUCLEOTIDE SEQUENCE</scope>
</reference>
<evidence type="ECO:0000313" key="1">
    <source>
        <dbReference type="EMBL" id="KKN65940.1"/>
    </source>
</evidence>
<name>A0A0F9SAL7_9ZZZZ</name>
<dbReference type="AlphaFoldDB" id="A0A0F9SAL7"/>